<dbReference type="PROSITE" id="PS51420">
    <property type="entry name" value="RHO"/>
    <property type="match status" value="1"/>
</dbReference>
<feature type="non-terminal residue" evidence="13">
    <location>
        <position position="157"/>
    </location>
</feature>
<dbReference type="PANTHER" id="PTHR24070">
    <property type="entry name" value="RAS, DI-RAS, AND RHEB FAMILY MEMBERS OF SMALL GTPASE SUPERFAMILY"/>
    <property type="match status" value="1"/>
</dbReference>
<reference evidence="13" key="1">
    <citation type="submission" date="2022-07" db="EMBL/GenBank/DDBJ databases">
        <title>Phylogenomic reconstructions and comparative analyses of Kickxellomycotina fungi.</title>
        <authorList>
            <person name="Reynolds N.K."/>
            <person name="Stajich J.E."/>
            <person name="Barry K."/>
            <person name="Grigoriev I.V."/>
            <person name="Crous P."/>
            <person name="Smith M.E."/>
        </authorList>
    </citation>
    <scope>NUCLEOTIDE SEQUENCE</scope>
    <source>
        <strain evidence="13">RSA 1196</strain>
    </source>
</reference>
<evidence type="ECO:0000256" key="4">
    <source>
        <dbReference type="ARBA" id="ARBA00022801"/>
    </source>
</evidence>
<evidence type="ECO:0000256" key="9">
    <source>
        <dbReference type="ARBA" id="ARBA00023289"/>
    </source>
</evidence>
<dbReference type="InterPro" id="IPR020849">
    <property type="entry name" value="Small_GTPase_Ras-type"/>
</dbReference>
<dbReference type="FunFam" id="3.40.50.300:FF:000273">
    <property type="entry name" value="GTP-binding protein Rheb homolog"/>
    <property type="match status" value="1"/>
</dbReference>
<evidence type="ECO:0000313" key="14">
    <source>
        <dbReference type="Proteomes" id="UP001150925"/>
    </source>
</evidence>
<evidence type="ECO:0000256" key="6">
    <source>
        <dbReference type="ARBA" id="ARBA00023134"/>
    </source>
</evidence>
<dbReference type="GO" id="GO:0007165">
    <property type="term" value="P:signal transduction"/>
    <property type="evidence" value="ECO:0007669"/>
    <property type="project" value="InterPro"/>
</dbReference>
<evidence type="ECO:0000256" key="5">
    <source>
        <dbReference type="ARBA" id="ARBA00022842"/>
    </source>
</evidence>
<comment type="catalytic activity">
    <reaction evidence="12">
        <text>GTP + H2O = GDP + phosphate + H(+)</text>
        <dbReference type="Rhea" id="RHEA:19669"/>
        <dbReference type="ChEBI" id="CHEBI:15377"/>
        <dbReference type="ChEBI" id="CHEBI:15378"/>
        <dbReference type="ChEBI" id="CHEBI:37565"/>
        <dbReference type="ChEBI" id="CHEBI:43474"/>
        <dbReference type="ChEBI" id="CHEBI:58189"/>
    </reaction>
    <physiologicalReaction direction="left-to-right" evidence="12">
        <dbReference type="Rhea" id="RHEA:19670"/>
    </physiologicalReaction>
</comment>
<dbReference type="PRINTS" id="PR00449">
    <property type="entry name" value="RASTRNSFRMNG"/>
</dbReference>
<evidence type="ECO:0000256" key="2">
    <source>
        <dbReference type="ARBA" id="ARBA00022723"/>
    </source>
</evidence>
<dbReference type="InterPro" id="IPR005225">
    <property type="entry name" value="Small_GTP-bd"/>
</dbReference>
<proteinExistence type="inferred from homology"/>
<dbReference type="GO" id="GO:0016020">
    <property type="term" value="C:membrane"/>
    <property type="evidence" value="ECO:0007669"/>
    <property type="project" value="InterPro"/>
</dbReference>
<keyword evidence="7" id="KW-0472">Membrane</keyword>
<dbReference type="SMART" id="SM00175">
    <property type="entry name" value="RAB"/>
    <property type="match status" value="1"/>
</dbReference>
<keyword evidence="3" id="KW-0547">Nucleotide-binding</keyword>
<dbReference type="NCBIfam" id="TIGR00231">
    <property type="entry name" value="small_GTP"/>
    <property type="match status" value="1"/>
</dbReference>
<evidence type="ECO:0000256" key="8">
    <source>
        <dbReference type="ARBA" id="ARBA00023288"/>
    </source>
</evidence>
<dbReference type="GO" id="GO:0012505">
    <property type="term" value="C:endomembrane system"/>
    <property type="evidence" value="ECO:0007669"/>
    <property type="project" value="UniProtKB-SubCell"/>
</dbReference>
<protein>
    <submittedName>
        <fullName evidence="13">GTP-binding protein</fullName>
    </submittedName>
</protein>
<dbReference type="PROSITE" id="PS51419">
    <property type="entry name" value="RAB"/>
    <property type="match status" value="1"/>
</dbReference>
<evidence type="ECO:0000256" key="11">
    <source>
        <dbReference type="ARBA" id="ARBA00046278"/>
    </source>
</evidence>
<dbReference type="Gene3D" id="3.40.50.300">
    <property type="entry name" value="P-loop containing nucleotide triphosphate hydrolases"/>
    <property type="match status" value="1"/>
</dbReference>
<comment type="subcellular location">
    <subcellularLocation>
        <location evidence="11">Endomembrane system</location>
        <topology evidence="11">Lipid-anchor</topology>
        <orientation evidence="11">Cytoplasmic side</orientation>
    </subcellularLocation>
</comment>
<evidence type="ECO:0000256" key="1">
    <source>
        <dbReference type="ARBA" id="ARBA00022481"/>
    </source>
</evidence>
<organism evidence="13 14">
    <name type="scientific">Dispira parvispora</name>
    <dbReference type="NCBI Taxonomy" id="1520584"/>
    <lineage>
        <taxon>Eukaryota</taxon>
        <taxon>Fungi</taxon>
        <taxon>Fungi incertae sedis</taxon>
        <taxon>Zoopagomycota</taxon>
        <taxon>Kickxellomycotina</taxon>
        <taxon>Dimargaritomycetes</taxon>
        <taxon>Dimargaritales</taxon>
        <taxon>Dimargaritaceae</taxon>
        <taxon>Dispira</taxon>
    </lineage>
</organism>
<keyword evidence="4" id="KW-0378">Hydrolase</keyword>
<dbReference type="GO" id="GO:0003924">
    <property type="term" value="F:GTPase activity"/>
    <property type="evidence" value="ECO:0007669"/>
    <property type="project" value="InterPro"/>
</dbReference>
<dbReference type="AlphaFoldDB" id="A0A9W8E655"/>
<dbReference type="Pfam" id="PF00071">
    <property type="entry name" value="Ras"/>
    <property type="match status" value="1"/>
</dbReference>
<comment type="similarity">
    <text evidence="10">Belongs to the small GTPase superfamily. Rheb family.</text>
</comment>
<dbReference type="GO" id="GO:0005525">
    <property type="term" value="F:GTP binding"/>
    <property type="evidence" value="ECO:0007669"/>
    <property type="project" value="UniProtKB-KW"/>
</dbReference>
<dbReference type="SMART" id="SM00174">
    <property type="entry name" value="RHO"/>
    <property type="match status" value="1"/>
</dbReference>
<dbReference type="SMART" id="SM00173">
    <property type="entry name" value="RAS"/>
    <property type="match status" value="1"/>
</dbReference>
<name>A0A9W8E655_9FUNG</name>
<comment type="caution">
    <text evidence="13">The sequence shown here is derived from an EMBL/GenBank/DDBJ whole genome shotgun (WGS) entry which is preliminary data.</text>
</comment>
<dbReference type="Proteomes" id="UP001150925">
    <property type="component" value="Unassembled WGS sequence"/>
</dbReference>
<keyword evidence="2" id="KW-0479">Metal-binding</keyword>
<keyword evidence="5" id="KW-0460">Magnesium</keyword>
<evidence type="ECO:0000256" key="3">
    <source>
        <dbReference type="ARBA" id="ARBA00022741"/>
    </source>
</evidence>
<evidence type="ECO:0000256" key="12">
    <source>
        <dbReference type="ARBA" id="ARBA00049117"/>
    </source>
</evidence>
<dbReference type="SUPFAM" id="SSF52540">
    <property type="entry name" value="P-loop containing nucleoside triphosphate hydrolases"/>
    <property type="match status" value="1"/>
</dbReference>
<keyword evidence="8" id="KW-0449">Lipoprotein</keyword>
<dbReference type="GO" id="GO:0046872">
    <property type="term" value="F:metal ion binding"/>
    <property type="evidence" value="ECO:0007669"/>
    <property type="project" value="UniProtKB-KW"/>
</dbReference>
<sequence length="157" mass="17753">MASAPKVRKVVVMGSRGVGKSSLIIQFVNEFYTESYYPTIENTYHKILKYKGQEYDCEVFDTAGQDEFTLLNARYAVGVQGYVLVYSVNERASFDMTKIVRDKILTFFGTDWVPMVLVGNKSDLHGQREVSAEEGQELAKSWRCPAVETSAKNNENI</sequence>
<evidence type="ECO:0000256" key="10">
    <source>
        <dbReference type="ARBA" id="ARBA00037969"/>
    </source>
</evidence>
<keyword evidence="14" id="KW-1185">Reference proteome</keyword>
<accession>A0A9W8E655</accession>
<keyword evidence="1" id="KW-0488">Methylation</keyword>
<keyword evidence="9" id="KW-0636">Prenylation</keyword>
<gene>
    <name evidence="13" type="primary">RHB1</name>
    <name evidence="13" type="ORF">IWQ62_003596</name>
</gene>
<dbReference type="PROSITE" id="PS51421">
    <property type="entry name" value="RAS"/>
    <property type="match status" value="1"/>
</dbReference>
<evidence type="ECO:0000313" key="13">
    <source>
        <dbReference type="EMBL" id="KAJ1962223.1"/>
    </source>
</evidence>
<dbReference type="InterPro" id="IPR027417">
    <property type="entry name" value="P-loop_NTPase"/>
</dbReference>
<dbReference type="EMBL" id="JANBPY010000996">
    <property type="protein sequence ID" value="KAJ1962223.1"/>
    <property type="molecule type" value="Genomic_DNA"/>
</dbReference>
<keyword evidence="6" id="KW-0342">GTP-binding</keyword>
<dbReference type="OrthoDB" id="5976022at2759"/>
<evidence type="ECO:0000256" key="7">
    <source>
        <dbReference type="ARBA" id="ARBA00023136"/>
    </source>
</evidence>
<dbReference type="InterPro" id="IPR001806">
    <property type="entry name" value="Small_GTPase"/>
</dbReference>